<comment type="caution">
    <text evidence="1">The sequence shown here is derived from an EMBL/GenBank/DDBJ whole genome shotgun (WGS) entry which is preliminary data.</text>
</comment>
<dbReference type="EMBL" id="BMAU01021363">
    <property type="protein sequence ID" value="GFY23513.1"/>
    <property type="molecule type" value="Genomic_DNA"/>
</dbReference>
<dbReference type="Proteomes" id="UP000887159">
    <property type="component" value="Unassembled WGS sequence"/>
</dbReference>
<name>A0A8X6VVW7_TRICX</name>
<reference evidence="1" key="1">
    <citation type="submission" date="2020-08" db="EMBL/GenBank/DDBJ databases">
        <title>Multicomponent nature underlies the extraordinary mechanical properties of spider dragline silk.</title>
        <authorList>
            <person name="Kono N."/>
            <person name="Nakamura H."/>
            <person name="Mori M."/>
            <person name="Yoshida Y."/>
            <person name="Ohtoshi R."/>
            <person name="Malay A.D."/>
            <person name="Moran D.A.P."/>
            <person name="Tomita M."/>
            <person name="Numata K."/>
            <person name="Arakawa K."/>
        </authorList>
    </citation>
    <scope>NUCLEOTIDE SEQUENCE</scope>
</reference>
<dbReference type="PANTHER" id="PTHR47331">
    <property type="entry name" value="PHD-TYPE DOMAIN-CONTAINING PROTEIN"/>
    <property type="match status" value="1"/>
</dbReference>
<dbReference type="InterPro" id="IPR008042">
    <property type="entry name" value="Retrotrans_Pao"/>
</dbReference>
<proteinExistence type="predicted"/>
<evidence type="ECO:0000313" key="1">
    <source>
        <dbReference type="EMBL" id="GFY23513.1"/>
    </source>
</evidence>
<organism evidence="1 2">
    <name type="scientific">Trichonephila clavipes</name>
    <name type="common">Golden silk orbweaver</name>
    <name type="synonym">Nephila clavipes</name>
    <dbReference type="NCBI Taxonomy" id="2585209"/>
    <lineage>
        <taxon>Eukaryota</taxon>
        <taxon>Metazoa</taxon>
        <taxon>Ecdysozoa</taxon>
        <taxon>Arthropoda</taxon>
        <taxon>Chelicerata</taxon>
        <taxon>Arachnida</taxon>
        <taxon>Araneae</taxon>
        <taxon>Araneomorphae</taxon>
        <taxon>Entelegynae</taxon>
        <taxon>Araneoidea</taxon>
        <taxon>Nephilidae</taxon>
        <taxon>Trichonephila</taxon>
    </lineage>
</organism>
<protein>
    <submittedName>
        <fullName evidence="1">Integrase_H2C2 domain-containing protein</fullName>
    </submittedName>
</protein>
<dbReference type="AlphaFoldDB" id="A0A8X6VVW7"/>
<gene>
    <name evidence="1" type="primary">AVEN_39299_1</name>
    <name evidence="1" type="ORF">TNCV_3942051</name>
</gene>
<accession>A0A8X6VVW7</accession>
<dbReference type="PANTHER" id="PTHR47331:SF5">
    <property type="entry name" value="RIBONUCLEASE H"/>
    <property type="match status" value="1"/>
</dbReference>
<sequence>MTLHKWNSNNSELLDIEYSIYEKHLFAQLEECTIKTLGMVCNSKSDTSIFKVSVKEKTIYIKREILSTIAQLYDPFGLIGPVITKSKILLQKLWLKKINWDDSLPNILCLEWNNFASTLKAIENIAINRYLWTDNPERIILLGYCDASIAAYGTMVYLLSYCENYTPATKLLTTNHELPL</sequence>
<dbReference type="Pfam" id="PF05380">
    <property type="entry name" value="Peptidase_A17"/>
    <property type="match status" value="1"/>
</dbReference>
<evidence type="ECO:0000313" key="2">
    <source>
        <dbReference type="Proteomes" id="UP000887159"/>
    </source>
</evidence>
<keyword evidence="2" id="KW-1185">Reference proteome</keyword>